<accession>A0AAD6U756</accession>
<evidence type="ECO:0000313" key="3">
    <source>
        <dbReference type="Proteomes" id="UP001222325"/>
    </source>
</evidence>
<reference evidence="2" key="1">
    <citation type="submission" date="2023-03" db="EMBL/GenBank/DDBJ databases">
        <title>Massive genome expansion in bonnet fungi (Mycena s.s.) driven by repeated elements and novel gene families across ecological guilds.</title>
        <authorList>
            <consortium name="Lawrence Berkeley National Laboratory"/>
            <person name="Harder C.B."/>
            <person name="Miyauchi S."/>
            <person name="Viragh M."/>
            <person name="Kuo A."/>
            <person name="Thoen E."/>
            <person name="Andreopoulos B."/>
            <person name="Lu D."/>
            <person name="Skrede I."/>
            <person name="Drula E."/>
            <person name="Henrissat B."/>
            <person name="Morin E."/>
            <person name="Kohler A."/>
            <person name="Barry K."/>
            <person name="LaButti K."/>
            <person name="Morin E."/>
            <person name="Salamov A."/>
            <person name="Lipzen A."/>
            <person name="Mereny Z."/>
            <person name="Hegedus B."/>
            <person name="Baldrian P."/>
            <person name="Stursova M."/>
            <person name="Weitz H."/>
            <person name="Taylor A."/>
            <person name="Grigoriev I.V."/>
            <person name="Nagy L.G."/>
            <person name="Martin F."/>
            <person name="Kauserud H."/>
        </authorList>
    </citation>
    <scope>NUCLEOTIDE SEQUENCE</scope>
    <source>
        <strain evidence="2">CBHHK173m</strain>
    </source>
</reference>
<keyword evidence="1" id="KW-0472">Membrane</keyword>
<gene>
    <name evidence="2" type="ORF">B0H15DRAFT_948464</name>
</gene>
<name>A0AAD6U756_9AGAR</name>
<feature type="transmembrane region" description="Helical" evidence="1">
    <location>
        <begin position="207"/>
        <end position="230"/>
    </location>
</feature>
<organism evidence="2 3">
    <name type="scientific">Mycena belliarum</name>
    <dbReference type="NCBI Taxonomy" id="1033014"/>
    <lineage>
        <taxon>Eukaryota</taxon>
        <taxon>Fungi</taxon>
        <taxon>Dikarya</taxon>
        <taxon>Basidiomycota</taxon>
        <taxon>Agaricomycotina</taxon>
        <taxon>Agaricomycetes</taxon>
        <taxon>Agaricomycetidae</taxon>
        <taxon>Agaricales</taxon>
        <taxon>Marasmiineae</taxon>
        <taxon>Mycenaceae</taxon>
        <taxon>Mycena</taxon>
    </lineage>
</organism>
<dbReference type="AlphaFoldDB" id="A0AAD6U756"/>
<keyword evidence="3" id="KW-1185">Reference proteome</keyword>
<comment type="caution">
    <text evidence="2">The sequence shown here is derived from an EMBL/GenBank/DDBJ whole genome shotgun (WGS) entry which is preliminary data.</text>
</comment>
<sequence>MSTDSPVTVPVAPARNTVAAPYKNFCHGLGTDGDEQQQIFAAGAAVMRFVRQWGVNPCRITGVWCNGQVRTCIVVASEDLLHDRMPVASRENIEKLKRGLGTNSEPSWYTHPAANNCYRASWKWTMQSQCSPLLVDPSSQSFGEFDFFSILKDAGTTSLHKLFPATTVQSNFDRVVILIHLVGINVGVILAPLVWQLRSPFRSYADPAVSLSITLIIFATIIPTSAFSWVGGAHWKSKQASQKIDLPALPDVLAVHNLHVFLPCKSPIFASLRICVPPGMTLEQWEHTQGGVRGCFLSHRVTHVATSPQHFCGNAA</sequence>
<keyword evidence="1" id="KW-0812">Transmembrane</keyword>
<proteinExistence type="predicted"/>
<dbReference type="EMBL" id="JARJCN010000020">
    <property type="protein sequence ID" value="KAJ7091526.1"/>
    <property type="molecule type" value="Genomic_DNA"/>
</dbReference>
<evidence type="ECO:0000313" key="2">
    <source>
        <dbReference type="EMBL" id="KAJ7091526.1"/>
    </source>
</evidence>
<dbReference type="Proteomes" id="UP001222325">
    <property type="component" value="Unassembled WGS sequence"/>
</dbReference>
<feature type="transmembrane region" description="Helical" evidence="1">
    <location>
        <begin position="175"/>
        <end position="195"/>
    </location>
</feature>
<keyword evidence="1" id="KW-1133">Transmembrane helix</keyword>
<protein>
    <submittedName>
        <fullName evidence="2">Uncharacterized protein</fullName>
    </submittedName>
</protein>
<evidence type="ECO:0000256" key="1">
    <source>
        <dbReference type="SAM" id="Phobius"/>
    </source>
</evidence>